<protein>
    <submittedName>
        <fullName evidence="1">Uncharacterized protein</fullName>
    </submittedName>
</protein>
<dbReference type="Proteomes" id="UP000570361">
    <property type="component" value="Unassembled WGS sequence"/>
</dbReference>
<sequence>MLCPVCNGLESLSTVCASCGNTAADCGPLSDYAGPYAPYEPDYGMVNGSHGTIVSHEGDQNCKHIVCCTQCGQSQEVAVMKWLANGG</sequence>
<accession>A0A7W5ATS1</accession>
<dbReference type="EMBL" id="JACHXK010000001">
    <property type="protein sequence ID" value="MBB3108414.1"/>
    <property type="molecule type" value="Genomic_DNA"/>
</dbReference>
<gene>
    <name evidence="1" type="ORF">FHS18_000442</name>
</gene>
<keyword evidence="2" id="KW-1185">Reference proteome</keyword>
<organism evidence="1 2">
    <name type="scientific">Paenibacillus phyllosphaerae</name>
    <dbReference type="NCBI Taxonomy" id="274593"/>
    <lineage>
        <taxon>Bacteria</taxon>
        <taxon>Bacillati</taxon>
        <taxon>Bacillota</taxon>
        <taxon>Bacilli</taxon>
        <taxon>Bacillales</taxon>
        <taxon>Paenibacillaceae</taxon>
        <taxon>Paenibacillus</taxon>
    </lineage>
</organism>
<evidence type="ECO:0000313" key="1">
    <source>
        <dbReference type="EMBL" id="MBB3108414.1"/>
    </source>
</evidence>
<name>A0A7W5ATS1_9BACL</name>
<reference evidence="1 2" key="1">
    <citation type="submission" date="2020-08" db="EMBL/GenBank/DDBJ databases">
        <title>Genomic Encyclopedia of Type Strains, Phase III (KMG-III): the genomes of soil and plant-associated and newly described type strains.</title>
        <authorList>
            <person name="Whitman W."/>
        </authorList>
    </citation>
    <scope>NUCLEOTIDE SEQUENCE [LARGE SCALE GENOMIC DNA]</scope>
    <source>
        <strain evidence="1 2">CECT 5862</strain>
    </source>
</reference>
<evidence type="ECO:0000313" key="2">
    <source>
        <dbReference type="Proteomes" id="UP000570361"/>
    </source>
</evidence>
<dbReference type="AlphaFoldDB" id="A0A7W5ATS1"/>
<comment type="caution">
    <text evidence="1">The sequence shown here is derived from an EMBL/GenBank/DDBJ whole genome shotgun (WGS) entry which is preliminary data.</text>
</comment>
<proteinExistence type="predicted"/>